<dbReference type="Pfam" id="PF00271">
    <property type="entry name" value="Helicase_C"/>
    <property type="match status" value="1"/>
</dbReference>
<evidence type="ECO:0000313" key="4">
    <source>
        <dbReference type="EMBL" id="RNG17863.1"/>
    </source>
</evidence>
<dbReference type="Proteomes" id="UP000275401">
    <property type="component" value="Unassembled WGS sequence"/>
</dbReference>
<organism evidence="4 5">
    <name type="scientific">Streptomyces botrytidirepellens</name>
    <dbReference type="NCBI Taxonomy" id="2486417"/>
    <lineage>
        <taxon>Bacteria</taxon>
        <taxon>Bacillati</taxon>
        <taxon>Actinomycetota</taxon>
        <taxon>Actinomycetes</taxon>
        <taxon>Kitasatosporales</taxon>
        <taxon>Streptomycetaceae</taxon>
        <taxon>Streptomyces</taxon>
    </lineage>
</organism>
<reference evidence="4 5" key="1">
    <citation type="submission" date="2018-11" db="EMBL/GenBank/DDBJ databases">
        <title>The Potential of Streptomyces as Biocontrol Agents against the Tomato grey mould, Botrytis cinerea (Gray mold) Frontiers in Microbiology.</title>
        <authorList>
            <person name="Li D."/>
        </authorList>
    </citation>
    <scope>NUCLEOTIDE SEQUENCE [LARGE SCALE GENOMIC DNA]</scope>
    <source>
        <strain evidence="4 5">NEAU-LD23</strain>
    </source>
</reference>
<name>A0A3M8VQ07_9ACTN</name>
<dbReference type="PANTHER" id="PTHR47396">
    <property type="entry name" value="TYPE I RESTRICTION ENZYME ECOKI R PROTEIN"/>
    <property type="match status" value="1"/>
</dbReference>
<dbReference type="GO" id="GO:0005829">
    <property type="term" value="C:cytosol"/>
    <property type="evidence" value="ECO:0007669"/>
    <property type="project" value="TreeGrafter"/>
</dbReference>
<keyword evidence="4" id="KW-0067">ATP-binding</keyword>
<dbReference type="GO" id="GO:0003677">
    <property type="term" value="F:DNA binding"/>
    <property type="evidence" value="ECO:0007669"/>
    <property type="project" value="InterPro"/>
</dbReference>
<dbReference type="SMART" id="SM00490">
    <property type="entry name" value="HELICc"/>
    <property type="match status" value="1"/>
</dbReference>
<feature type="region of interest" description="Disordered" evidence="1">
    <location>
        <begin position="50"/>
        <end position="100"/>
    </location>
</feature>
<dbReference type="CDD" id="cd18785">
    <property type="entry name" value="SF2_C"/>
    <property type="match status" value="1"/>
</dbReference>
<dbReference type="GO" id="GO:0004386">
    <property type="term" value="F:helicase activity"/>
    <property type="evidence" value="ECO:0007669"/>
    <property type="project" value="UniProtKB-KW"/>
</dbReference>
<dbReference type="InterPro" id="IPR001650">
    <property type="entry name" value="Helicase_C-like"/>
</dbReference>
<dbReference type="PROSITE" id="PS51194">
    <property type="entry name" value="HELICASE_CTER"/>
    <property type="match status" value="1"/>
</dbReference>
<evidence type="ECO:0000259" key="2">
    <source>
        <dbReference type="PROSITE" id="PS51192"/>
    </source>
</evidence>
<dbReference type="Gene3D" id="3.40.50.300">
    <property type="entry name" value="P-loop containing nucleotide triphosphate hydrolases"/>
    <property type="match status" value="2"/>
</dbReference>
<keyword evidence="4" id="KW-0347">Helicase</keyword>
<dbReference type="GO" id="GO:0005524">
    <property type="term" value="F:ATP binding"/>
    <property type="evidence" value="ECO:0007669"/>
    <property type="project" value="InterPro"/>
</dbReference>
<keyword evidence="4" id="KW-0378">Hydrolase</keyword>
<dbReference type="InterPro" id="IPR027417">
    <property type="entry name" value="P-loop_NTPase"/>
</dbReference>
<dbReference type="Gene3D" id="6.10.140.530">
    <property type="match status" value="3"/>
</dbReference>
<proteinExistence type="predicted"/>
<evidence type="ECO:0000256" key="1">
    <source>
        <dbReference type="SAM" id="MobiDB-lite"/>
    </source>
</evidence>
<dbReference type="PROSITE" id="PS51192">
    <property type="entry name" value="HELICASE_ATP_BIND_1"/>
    <property type="match status" value="1"/>
</dbReference>
<dbReference type="InterPro" id="IPR006935">
    <property type="entry name" value="Helicase/UvrB_N"/>
</dbReference>
<gene>
    <name evidence="4" type="ORF">EEJ42_29175</name>
</gene>
<dbReference type="AlphaFoldDB" id="A0A3M8VQ07"/>
<dbReference type="Pfam" id="PF04851">
    <property type="entry name" value="ResIII"/>
    <property type="match status" value="1"/>
</dbReference>
<comment type="caution">
    <text evidence="4">The sequence shown here is derived from an EMBL/GenBank/DDBJ whole genome shotgun (WGS) entry which is preliminary data.</text>
</comment>
<feature type="domain" description="Helicase ATP-binding" evidence="2">
    <location>
        <begin position="186"/>
        <end position="368"/>
    </location>
</feature>
<dbReference type="SMART" id="SM00487">
    <property type="entry name" value="DEXDc"/>
    <property type="match status" value="1"/>
</dbReference>
<evidence type="ECO:0000259" key="3">
    <source>
        <dbReference type="PROSITE" id="PS51194"/>
    </source>
</evidence>
<protein>
    <submittedName>
        <fullName evidence="4">DEAD/DEAH box helicase</fullName>
    </submittedName>
</protein>
<keyword evidence="5" id="KW-1185">Reference proteome</keyword>
<dbReference type="SUPFAM" id="SSF52540">
    <property type="entry name" value="P-loop containing nucleoside triphosphate hydrolases"/>
    <property type="match status" value="1"/>
</dbReference>
<accession>A0A3M8VQ07</accession>
<dbReference type="EMBL" id="RIBZ01000326">
    <property type="protein sequence ID" value="RNG17863.1"/>
    <property type="molecule type" value="Genomic_DNA"/>
</dbReference>
<feature type="compositionally biased region" description="Basic and acidic residues" evidence="1">
    <location>
        <begin position="58"/>
        <end position="76"/>
    </location>
</feature>
<feature type="compositionally biased region" description="Polar residues" evidence="1">
    <location>
        <begin position="1"/>
        <end position="10"/>
    </location>
</feature>
<evidence type="ECO:0000313" key="5">
    <source>
        <dbReference type="Proteomes" id="UP000275401"/>
    </source>
</evidence>
<feature type="domain" description="Helicase C-terminal" evidence="3">
    <location>
        <begin position="435"/>
        <end position="607"/>
    </location>
</feature>
<dbReference type="InterPro" id="IPR005114">
    <property type="entry name" value="Helicase_assoc"/>
</dbReference>
<feature type="region of interest" description="Disordered" evidence="1">
    <location>
        <begin position="1"/>
        <end position="24"/>
    </location>
</feature>
<dbReference type="InterPro" id="IPR014001">
    <property type="entry name" value="Helicase_ATP-bd"/>
</dbReference>
<dbReference type="Pfam" id="PF03457">
    <property type="entry name" value="HA"/>
    <property type="match status" value="4"/>
</dbReference>
<keyword evidence="4" id="KW-0547">Nucleotide-binding</keyword>
<dbReference type="GO" id="GO:0016787">
    <property type="term" value="F:hydrolase activity"/>
    <property type="evidence" value="ECO:0007669"/>
    <property type="project" value="InterPro"/>
</dbReference>
<dbReference type="PANTHER" id="PTHR47396:SF1">
    <property type="entry name" value="ATP-DEPENDENT HELICASE IRC3-RELATED"/>
    <property type="match status" value="1"/>
</dbReference>
<dbReference type="InterPro" id="IPR050742">
    <property type="entry name" value="Helicase_Restrict-Modif_Enz"/>
</dbReference>
<sequence length="942" mass="103788">MVAQVRQRSLQHLPAAAGHHRQPLQRHRIEVDLGELRRLRFRAVSDQAQQLAGRYSVQRREASDERTGRLPGDKPHLPRQARRLPEDTRPPCGASYPATSHPGATSFFPNYICAAAPTRRLCTFAAGPGCRSSTTCRSAPRTARLQCRSKPRHTGQLPAPILRTPVTSAPPALRPHQKEAVDATVGAFAAGERRATVVSACGTGKTLTAAATAHRLAPGGAVLVAVPTLALLTQTIQRWRQAGRPGLVLGVSSLKQRPSGLTPGQAVMTNDPTRIAELANTASGPVTVFVTYGSLHLISQAHHDHSMAAWDLMVIDEAHRTCKRVGRGWGSIHDDGELPAKLRLYMTATPRIWRTPSPPSGLASLFEAMPNATMDRVDIFGPVVYRLGLSEAIERGILADYRVVMPVVEDQDLHGILTSNPADSAHHNGLRSAALHVAVLRAIRDQGLRRVLVFHNRIGAAHAFARALPHTAAQTAGNLHIPDLWSRAVDSEQKAAHRRRLLQAFDDTDQQAVLSNVRVLNEGVDIPAIDAIVFAAARKSVIDAIQAIGRALRQEPGAGKKATLVIPVYLPDGASAHDILRTSEYGGLWQILQALRAHDDTFLDRVAMPHSSGPSGLPARTVHYHLPERALEIALALGLEITLPPTGDWDEGMASATGYQRHYGHLDIPADYRDPEGFALGEWISNQRLRHTAGRLDDAHRTALDALGMLWTTPQDDFTRMLHHVRAWAQEHGHLAAPQHAMHGGHPVGRWISECRRRARSGSLAPTQEEALRSIDPWWDPPFPVTWRRTYAAAKAHVEIHGTGHVPNTYKTEDGIPLGQWLSRQRNRFTTLHPAQTQLLLDIHLGPSLESLYRGEIGTPRRDEFREYLNAATNYLTREGNLNVPRRHREASWGERMIDLGAWIHKTRKAPEKLTEEERTALEGIYMVWDPTLGRGTKPPKT</sequence>